<comment type="caution">
    <text evidence="3">The sequence shown here is derived from an EMBL/GenBank/DDBJ whole genome shotgun (WGS) entry which is preliminary data.</text>
</comment>
<keyword evidence="2" id="KW-0732">Signal</keyword>
<dbReference type="PANTHER" id="PTHR31377:SF0">
    <property type="entry name" value="AGMATINE DEIMINASE-RELATED"/>
    <property type="match status" value="1"/>
</dbReference>
<dbReference type="EMBL" id="CAICTM010001122">
    <property type="protein sequence ID" value="CAB9520660.1"/>
    <property type="molecule type" value="Genomic_DNA"/>
</dbReference>
<dbReference type="GO" id="GO:0047632">
    <property type="term" value="F:agmatine deiminase activity"/>
    <property type="evidence" value="ECO:0007669"/>
    <property type="project" value="TreeGrafter"/>
</dbReference>
<organism evidence="3 4">
    <name type="scientific">Seminavis robusta</name>
    <dbReference type="NCBI Taxonomy" id="568900"/>
    <lineage>
        <taxon>Eukaryota</taxon>
        <taxon>Sar</taxon>
        <taxon>Stramenopiles</taxon>
        <taxon>Ochrophyta</taxon>
        <taxon>Bacillariophyta</taxon>
        <taxon>Bacillariophyceae</taxon>
        <taxon>Bacillariophycidae</taxon>
        <taxon>Naviculales</taxon>
        <taxon>Naviculaceae</taxon>
        <taxon>Seminavis</taxon>
    </lineage>
</organism>
<name>A0A9N8HQ09_9STRA</name>
<dbReference type="AlphaFoldDB" id="A0A9N8HQ09"/>
<dbReference type="OrthoDB" id="544103at2759"/>
<dbReference type="Proteomes" id="UP001153069">
    <property type="component" value="Unassembled WGS sequence"/>
</dbReference>
<dbReference type="InterPro" id="IPR007466">
    <property type="entry name" value="Peptidyl-Arg-deiminase_porph"/>
</dbReference>
<evidence type="ECO:0000313" key="4">
    <source>
        <dbReference type="Proteomes" id="UP001153069"/>
    </source>
</evidence>
<dbReference type="GO" id="GO:0009446">
    <property type="term" value="P:putrescine biosynthetic process"/>
    <property type="evidence" value="ECO:0007669"/>
    <property type="project" value="InterPro"/>
</dbReference>
<feature type="chain" id="PRO_5040444598" evidence="2">
    <location>
        <begin position="22"/>
        <end position="394"/>
    </location>
</feature>
<evidence type="ECO:0000256" key="2">
    <source>
        <dbReference type="SAM" id="SignalP"/>
    </source>
</evidence>
<feature type="signal peptide" evidence="2">
    <location>
        <begin position="1"/>
        <end position="21"/>
    </location>
</feature>
<reference evidence="3" key="1">
    <citation type="submission" date="2020-06" db="EMBL/GenBank/DDBJ databases">
        <authorList>
            <consortium name="Plant Systems Biology data submission"/>
        </authorList>
    </citation>
    <scope>NUCLEOTIDE SEQUENCE</scope>
    <source>
        <strain evidence="3">D6</strain>
    </source>
</reference>
<dbReference type="PANTHER" id="PTHR31377">
    <property type="entry name" value="AGMATINE DEIMINASE-RELATED"/>
    <property type="match status" value="1"/>
</dbReference>
<dbReference type="Pfam" id="PF04371">
    <property type="entry name" value="PAD_porph"/>
    <property type="match status" value="1"/>
</dbReference>
<sequence>MNSLQRLFFALMVVVSQRVSSLVLLTPPASHYGFYDDVRTDLFDFYADFYQAATAVGERVLLVATKDPRRGIDNGAHQELRSRGIPAEDMLDFVLDDIWARDFMPTQLSSSLYARFSYQPAYLDEDSVFYINASAEDLIGYWELRSSDSSLTRYDNIIMDGGNIVFISTSSNENGTDTATESVAIVTERVLRDNPALAGRSGSGLGPAFTCCPWDPYGILDGDEYGQFSIEELAAGERALEEALEFDRVAIVPEEPEVVRLGHIDGIANFLAPGILALSNFSDTSTYQAYEQLLLEKLGGNITIVPLPYAVADETFTDGFESAKGIYVNFLRTNMAIYLPLFDIPEDAVALEIAQSYSDLPVVGVNASQVAIMGGSVRCLSQHLWGDIAEAVLG</sequence>
<gene>
    <name evidence="3" type="ORF">SEMRO_1124_G243760.1</name>
</gene>
<dbReference type="SUPFAM" id="SSF55909">
    <property type="entry name" value="Pentein"/>
    <property type="match status" value="2"/>
</dbReference>
<accession>A0A9N8HQ09</accession>
<evidence type="ECO:0000256" key="1">
    <source>
        <dbReference type="ARBA" id="ARBA00022801"/>
    </source>
</evidence>
<proteinExistence type="predicted"/>
<evidence type="ECO:0000313" key="3">
    <source>
        <dbReference type="EMBL" id="CAB9520660.1"/>
    </source>
</evidence>
<keyword evidence="4" id="KW-1185">Reference proteome</keyword>
<keyword evidence="1" id="KW-0378">Hydrolase</keyword>
<protein>
    <submittedName>
        <fullName evidence="3">Agmatine deiminase 2</fullName>
    </submittedName>
</protein>
<dbReference type="Gene3D" id="3.75.10.10">
    <property type="entry name" value="L-arginine/glycine Amidinotransferase, Chain A"/>
    <property type="match status" value="1"/>
</dbReference>
<dbReference type="GO" id="GO:0004668">
    <property type="term" value="F:protein-arginine deiminase activity"/>
    <property type="evidence" value="ECO:0007669"/>
    <property type="project" value="InterPro"/>
</dbReference>